<dbReference type="Gene3D" id="1.20.5.320">
    <property type="entry name" value="6-Phosphogluconate Dehydrogenase, domain 3"/>
    <property type="match status" value="1"/>
</dbReference>
<reference evidence="3 4" key="1">
    <citation type="submission" date="2022-05" db="EMBL/GenBank/DDBJ databases">
        <authorList>
            <consortium name="Genoscope - CEA"/>
            <person name="William W."/>
        </authorList>
    </citation>
    <scope>NUCLEOTIDE SEQUENCE [LARGE SCALE GENOMIC DNA]</scope>
</reference>
<keyword evidence="4" id="KW-1185">Reference proteome</keyword>
<feature type="domain" description="CTHRC1 C-terminal" evidence="2">
    <location>
        <begin position="36"/>
        <end position="143"/>
    </location>
</feature>
<gene>
    <name evidence="3" type="ORF">PLOB_00034481</name>
</gene>
<dbReference type="InterPro" id="IPR057873">
    <property type="entry name" value="CTHRC1_C"/>
</dbReference>
<protein>
    <recommendedName>
        <fullName evidence="2">CTHRC1 C-terminal domain-containing protein</fullName>
    </recommendedName>
</protein>
<dbReference type="Proteomes" id="UP001159405">
    <property type="component" value="Unassembled WGS sequence"/>
</dbReference>
<evidence type="ECO:0000313" key="4">
    <source>
        <dbReference type="Proteomes" id="UP001159405"/>
    </source>
</evidence>
<comment type="caution">
    <text evidence="3">The sequence shown here is derived from an EMBL/GenBank/DDBJ whole genome shotgun (WGS) entry which is preliminary data.</text>
</comment>
<name>A0ABN8P268_9CNID</name>
<proteinExistence type="predicted"/>
<sequence length="143" mass="15907">MKGERGRQGPVGPKGDQGEKGDSGIQAGPHNMCSHLNWKECTFTRAKGKDTGELYSCQFMKNYTQTALHVYFAGNLRIASCDNCCSRWYFAFNGAECSSPGRIDGAYYMVTAAGKNLHRHRQIEGHCNNIHKGRVRVGFWVGN</sequence>
<organism evidence="3 4">
    <name type="scientific">Porites lobata</name>
    <dbReference type="NCBI Taxonomy" id="104759"/>
    <lineage>
        <taxon>Eukaryota</taxon>
        <taxon>Metazoa</taxon>
        <taxon>Cnidaria</taxon>
        <taxon>Anthozoa</taxon>
        <taxon>Hexacorallia</taxon>
        <taxon>Scleractinia</taxon>
        <taxon>Fungiina</taxon>
        <taxon>Poritidae</taxon>
        <taxon>Porites</taxon>
    </lineage>
</organism>
<evidence type="ECO:0000256" key="1">
    <source>
        <dbReference type="SAM" id="MobiDB-lite"/>
    </source>
</evidence>
<evidence type="ECO:0000313" key="3">
    <source>
        <dbReference type="EMBL" id="CAH3129681.1"/>
    </source>
</evidence>
<accession>A0ABN8P268</accession>
<feature type="region of interest" description="Disordered" evidence="1">
    <location>
        <begin position="1"/>
        <end position="24"/>
    </location>
</feature>
<dbReference type="EMBL" id="CALNXK010000047">
    <property type="protein sequence ID" value="CAH3129681.1"/>
    <property type="molecule type" value="Genomic_DNA"/>
</dbReference>
<evidence type="ECO:0000259" key="2">
    <source>
        <dbReference type="Pfam" id="PF25815"/>
    </source>
</evidence>
<dbReference type="Pfam" id="PF25815">
    <property type="entry name" value="CTHRC1_C"/>
    <property type="match status" value="1"/>
</dbReference>